<name>A0ABD1F7I7_HYPHA</name>
<keyword evidence="3" id="KW-1185">Reference proteome</keyword>
<dbReference type="AlphaFoldDB" id="A0ABD1F7I7"/>
<evidence type="ECO:0000313" key="3">
    <source>
        <dbReference type="Proteomes" id="UP001566132"/>
    </source>
</evidence>
<protein>
    <recommendedName>
        <fullName evidence="4">MADF domain-containing protein</fullName>
    </recommendedName>
</protein>
<dbReference type="EMBL" id="JBDJPC010000002">
    <property type="protein sequence ID" value="KAL1512660.1"/>
    <property type="molecule type" value="Genomic_DNA"/>
</dbReference>
<reference evidence="2 3" key="1">
    <citation type="submission" date="2024-05" db="EMBL/GenBank/DDBJ databases">
        <title>Genetic variation in Jamaican populations of the coffee berry borer (Hypothenemus hampei).</title>
        <authorList>
            <person name="Errbii M."/>
            <person name="Myrie A."/>
        </authorList>
    </citation>
    <scope>NUCLEOTIDE SEQUENCE [LARGE SCALE GENOMIC DNA]</scope>
    <source>
        <strain evidence="2">JA-Hopewell-2020-01-JO</strain>
        <tissue evidence="2">Whole body</tissue>
    </source>
</reference>
<evidence type="ECO:0000256" key="1">
    <source>
        <dbReference type="SAM" id="MobiDB-lite"/>
    </source>
</evidence>
<comment type="caution">
    <text evidence="2">The sequence shown here is derived from an EMBL/GenBank/DDBJ whole genome shotgun (WGS) entry which is preliminary data.</text>
</comment>
<dbReference type="Proteomes" id="UP001566132">
    <property type="component" value="Unassembled WGS sequence"/>
</dbReference>
<proteinExistence type="predicted"/>
<sequence length="218" mass="24741">MLNTAKARFVALREKFRRQLKIEDMKNRSGCAGGRMGNKQWEFMDVFRFMNDGNEPRITTSNLPLESIFFGTPTSSESDNEIGRGIASPSTSAISRPLEHYMDFLDDNESQLISSPPDATSYSSPSRSNSKVSKKRKRKRVDESQNEISTVLTSVSDALVNLTIPAPTVEKNGNEPRIQKFCQYLQAELEILKSADADIFMDENLEYLLKFKRNLQNK</sequence>
<organism evidence="2 3">
    <name type="scientific">Hypothenemus hampei</name>
    <name type="common">Coffee berry borer</name>
    <dbReference type="NCBI Taxonomy" id="57062"/>
    <lineage>
        <taxon>Eukaryota</taxon>
        <taxon>Metazoa</taxon>
        <taxon>Ecdysozoa</taxon>
        <taxon>Arthropoda</taxon>
        <taxon>Hexapoda</taxon>
        <taxon>Insecta</taxon>
        <taxon>Pterygota</taxon>
        <taxon>Neoptera</taxon>
        <taxon>Endopterygota</taxon>
        <taxon>Coleoptera</taxon>
        <taxon>Polyphaga</taxon>
        <taxon>Cucujiformia</taxon>
        <taxon>Curculionidae</taxon>
        <taxon>Scolytinae</taxon>
        <taxon>Hypothenemus</taxon>
    </lineage>
</organism>
<feature type="compositionally biased region" description="Polar residues" evidence="1">
    <location>
        <begin position="110"/>
        <end position="120"/>
    </location>
</feature>
<feature type="region of interest" description="Disordered" evidence="1">
    <location>
        <begin position="109"/>
        <end position="145"/>
    </location>
</feature>
<evidence type="ECO:0008006" key="4">
    <source>
        <dbReference type="Google" id="ProtNLM"/>
    </source>
</evidence>
<gene>
    <name evidence="2" type="ORF">ABEB36_002218</name>
</gene>
<accession>A0ABD1F7I7</accession>
<evidence type="ECO:0000313" key="2">
    <source>
        <dbReference type="EMBL" id="KAL1512660.1"/>
    </source>
</evidence>
<feature type="compositionally biased region" description="Low complexity" evidence="1">
    <location>
        <begin position="121"/>
        <end position="131"/>
    </location>
</feature>